<feature type="coiled-coil region" evidence="7">
    <location>
        <begin position="1510"/>
        <end position="1537"/>
    </location>
</feature>
<dbReference type="SMART" id="SM01349">
    <property type="entry name" value="TOG"/>
    <property type="match status" value="5"/>
</dbReference>
<feature type="region of interest" description="Disordered" evidence="8">
    <location>
        <begin position="540"/>
        <end position="570"/>
    </location>
</feature>
<dbReference type="InterPro" id="IPR048491">
    <property type="entry name" value="XMAP215_CLASP_TOG"/>
</dbReference>
<keyword evidence="7" id="KW-0175">Coiled coil</keyword>
<dbReference type="GO" id="GO:0061863">
    <property type="term" value="F:microtubule plus end polymerase"/>
    <property type="evidence" value="ECO:0007669"/>
    <property type="project" value="InterPro"/>
</dbReference>
<feature type="compositionally biased region" description="Polar residues" evidence="8">
    <location>
        <begin position="1877"/>
        <end position="1886"/>
    </location>
</feature>
<evidence type="ECO:0000256" key="4">
    <source>
        <dbReference type="ARBA" id="ARBA00023212"/>
    </source>
</evidence>
<comment type="caution">
    <text evidence="10">The sequence shown here is derived from an EMBL/GenBank/DDBJ whole genome shotgun (WGS) entry which is preliminary data.</text>
</comment>
<feature type="compositionally biased region" description="Low complexity" evidence="8">
    <location>
        <begin position="1140"/>
        <end position="1153"/>
    </location>
</feature>
<dbReference type="InterPro" id="IPR016024">
    <property type="entry name" value="ARM-type_fold"/>
</dbReference>
<keyword evidence="11" id="KW-1185">Reference proteome</keyword>
<feature type="compositionally biased region" description="Low complexity" evidence="8">
    <location>
        <begin position="1821"/>
        <end position="1842"/>
    </location>
</feature>
<feature type="region of interest" description="Disordered" evidence="8">
    <location>
        <begin position="1414"/>
        <end position="1437"/>
    </location>
</feature>
<dbReference type="GO" id="GO:0051010">
    <property type="term" value="F:microtubule plus-end binding"/>
    <property type="evidence" value="ECO:0007669"/>
    <property type="project" value="InterPro"/>
</dbReference>
<feature type="domain" description="TOG" evidence="9">
    <location>
        <begin position="282"/>
        <end position="517"/>
    </location>
</feature>
<feature type="compositionally biased region" description="Polar residues" evidence="8">
    <location>
        <begin position="1107"/>
        <end position="1122"/>
    </location>
</feature>
<accession>A0AAV1IIG3</accession>
<evidence type="ECO:0000256" key="6">
    <source>
        <dbReference type="PROSITE-ProRule" id="PRU00103"/>
    </source>
</evidence>
<dbReference type="GO" id="GO:0007051">
    <property type="term" value="P:spindle organization"/>
    <property type="evidence" value="ECO:0007669"/>
    <property type="project" value="InterPro"/>
</dbReference>
<sequence length="2118" mass="226479">MAEDDEAVLSEVRKLPLAERVSHKNWKARGEAYDSIASACERAVGDSDVAEFGSHLAKASLDGNAAALDRALTATLRYLSVCNEAQAARIAGPLCMAIAKQNLKQRAGIVRKSADVCLALIELEQAEVVLEHMATAYEHKTPKVVIAALDIVAECLSEFGTKVLRPSCVIKDLPKLFEAKQVPIRDGVKKIAVELAGWTSPDIVKSLLLKDMPDIMRKDTQKLMDENASGKKQAQRFTRREAAIRAAATQSPARADAGAGQQAAQIPAQADPEEYSAMDAYDFAKPENILAMLHKDFWEGVSAAKWTVRRDSLQSLKQLASAPRLASGDYADVVRELRKVLVKDSNVVCVAEAAGCLGALAKGLRKEFAGAAKGHFGNLLDKLKDKNTNVCSQSAQACIIFHKYCLGLDDIAGDFVSALSQKNPKLKAAALQLLQECAEASSKESIARSHAELVPAAAAAANDPMPNIREAALQLLTVFALKAGSMKPIDKYAEKLDDARKKRLEDIIAAAKSGKVLGGGAAKAAAGATKASPPATQALLSRDTNRQPAAAPPPGKKPLRPAAPSQQQNSKLIADDDDAALQMGSLSKAEVEEKLALLVGDDITSMLKSTNWKERLEGMEQLQSRVQDLKENADAPILIQGLSHLPGWGEKNFQVLGKAFEIVKQLAQLETGLGKKDAFVAITGLVAKLSDGKLKGSACEALSALSEAVGPQFVCAQLHKQASSQKNPKVLSEALGWMSTAVEEFGLKQLDVKQLIEWMKVDLGSSNAPVRTAAIALLGRAHRQLGPGLDPLLSQSVKPALMQTLRDTFMANPIEQVVPVRSVRGRAVPAAKSATGRARAAASTSAAAPPTAMAADADDLLPRTDISASITGRLADSFSSAKWNERSAALEEVSSILRGAGGHVQPSIGNLISLLKGRLSDTNANLVTRSLVVASELAAAMGPAWDKTAREFCKSALDCLGDKKKPVRDGVVTLLEAWARVSGPDRVLPALAEYLASPKAAMAEGKAAAIQWAKTAVHGGSAVSCLESAVRVASLGVLDKGAETREAGTALMLALAQEHGRAQITAAIGHLTGPAKRAASEAFEKVAASKSGMAALQDPGSAPEAAHTSTESASTNGGSRPSSRGAHVAPGALPRQKSSAAEAAGPAGPCLALSTKKEERARRLRGRAGKFEAPGEDEEDALAAELGPLASEQLRRMLFSKDFQKHLEAIDMIMGELSRDQEPIMASLDLLLRWCVVRLCDPRANTTCLLRLLDLCRALLEHLEVQEKQLTAAEAACLLPCIVEKSGHNADRIRAQHRDVLRVARRVHPVPRVVEHVTQGISSKSSRTRVESIEAMCEILAEEGLAVFDRTREKPFPAIAQMVSDRDKGVRAAALALLQTLYQLAGPSQTWGLLGKLTSQQQSLIEERFKHREKSSASASLSHSKSPAAPDYAVARQQSSWQTSAADVAVNRLHDSQGAVTTPPLPDSRRMTDHGTAATPMPAATPMARPSLQMPSLHASSDSITPLGPAALAARQLNEAEDQIERWSRALQQLRNRTDETVYVEGMKMVSYDLMDAIKMPPVESVFQHYVNSAGEAVEAFADKVVQVFAMITTHPEGAHRRCSYCLNALMQVYCFTAMAKAVPQDNLKKLICVVLLQLISPDRSHVDSDNTFLKALNVLMMRVLANSQKEAVIGALLELLEYEASNAEEQSKFKDLTVKCLIKVTKSLDDDIKTDRVTRGLVTALDLNRILLAIHGYFSSMTSQEIKARGLQEDKPLRMAKTLLHKICGLAGYEVLRHMQGIPESGSPPPVIRLYVDLNLQTLVSADIVPKTEADAKQTSAEQRGPAAAAAAAQEPSARQGYVASPPPQPVSQMVPAEETVSNGGGIPKDRHLQHTAASAASVQSAGELLRSSAAQTQQATDKAADESVQGTQVHDADRAGSQPAAQAAEPAPERVECKAYGKARNGSLIAVDANTQETIPAGNQKEALSTVADGANPACPAEPMKQNTPPLAAVIDKREVGKIMQKLGQKGTTEEGLMDLYQYMQKHPNLKLDQIMNLSVASTTFRKYLEDGLKKAAYKDRLAKGGTDNAAEAEEQLPPPEHLRAPMQQRTATTPARKTSYESLMARMAAIRNRGA</sequence>
<dbReference type="FunFam" id="1.25.10.10:FF:000019">
    <property type="entry name" value="Cytoskeleton-associated protein 5"/>
    <property type="match status" value="1"/>
</dbReference>
<evidence type="ECO:0000256" key="1">
    <source>
        <dbReference type="ARBA" id="ARBA00004245"/>
    </source>
</evidence>
<evidence type="ECO:0000256" key="8">
    <source>
        <dbReference type="SAM" id="MobiDB-lite"/>
    </source>
</evidence>
<organism evidence="10 11">
    <name type="scientific">Coccomyxa viridis</name>
    <dbReference type="NCBI Taxonomy" id="1274662"/>
    <lineage>
        <taxon>Eukaryota</taxon>
        <taxon>Viridiplantae</taxon>
        <taxon>Chlorophyta</taxon>
        <taxon>core chlorophytes</taxon>
        <taxon>Trebouxiophyceae</taxon>
        <taxon>Trebouxiophyceae incertae sedis</taxon>
        <taxon>Coccomyxaceae</taxon>
        <taxon>Coccomyxa</taxon>
    </lineage>
</organism>
<feature type="region of interest" description="Disordered" evidence="8">
    <location>
        <begin position="1453"/>
        <end position="1479"/>
    </location>
</feature>
<evidence type="ECO:0000256" key="7">
    <source>
        <dbReference type="SAM" id="Coils"/>
    </source>
</evidence>
<dbReference type="PANTHER" id="PTHR12609">
    <property type="entry name" value="MICROTUBULE ASSOCIATED PROTEIN XMAP215"/>
    <property type="match status" value="1"/>
</dbReference>
<feature type="compositionally biased region" description="Polar residues" evidence="8">
    <location>
        <begin position="2090"/>
        <end position="2099"/>
    </location>
</feature>
<comment type="similarity">
    <text evidence="5">Belongs to the TOG/XMAP215 family.</text>
</comment>
<feature type="region of interest" description="Disordered" evidence="8">
    <location>
        <begin position="250"/>
        <end position="269"/>
    </location>
</feature>
<dbReference type="SUPFAM" id="SSF48371">
    <property type="entry name" value="ARM repeat"/>
    <property type="match status" value="2"/>
</dbReference>
<protein>
    <recommendedName>
        <fullName evidence="9">TOG domain-containing protein</fullName>
    </recommendedName>
</protein>
<dbReference type="Gene3D" id="1.25.10.10">
    <property type="entry name" value="Leucine-rich Repeat Variant"/>
    <property type="match status" value="5"/>
</dbReference>
<feature type="region of interest" description="Disordered" evidence="8">
    <location>
        <begin position="1090"/>
        <end position="1156"/>
    </location>
</feature>
<evidence type="ECO:0000313" key="11">
    <source>
        <dbReference type="Proteomes" id="UP001314263"/>
    </source>
</evidence>
<dbReference type="InterPro" id="IPR011989">
    <property type="entry name" value="ARM-like"/>
</dbReference>
<keyword evidence="4" id="KW-0206">Cytoskeleton</keyword>
<dbReference type="PROSITE" id="PS50077">
    <property type="entry name" value="HEAT_REPEAT"/>
    <property type="match status" value="1"/>
</dbReference>
<feature type="region of interest" description="Disordered" evidence="8">
    <location>
        <begin position="1815"/>
        <end position="1935"/>
    </location>
</feature>
<feature type="domain" description="TOG" evidence="9">
    <location>
        <begin position="859"/>
        <end position="1092"/>
    </location>
</feature>
<dbReference type="GO" id="GO:0005856">
    <property type="term" value="C:cytoskeleton"/>
    <property type="evidence" value="ECO:0007669"/>
    <property type="project" value="UniProtKB-SubCell"/>
</dbReference>
<comment type="subcellular location">
    <subcellularLocation>
        <location evidence="1">Cytoplasm</location>
        <location evidence="1">Cytoskeleton</location>
    </subcellularLocation>
</comment>
<keyword evidence="2" id="KW-0963">Cytoplasm</keyword>
<feature type="domain" description="TOG" evidence="9">
    <location>
        <begin position="1172"/>
        <end position="1418"/>
    </location>
</feature>
<dbReference type="InterPro" id="IPR045110">
    <property type="entry name" value="XMAP215"/>
</dbReference>
<gene>
    <name evidence="10" type="ORF">CVIRNUC_009433</name>
</gene>
<evidence type="ECO:0000256" key="5">
    <source>
        <dbReference type="ARBA" id="ARBA00025722"/>
    </source>
</evidence>
<dbReference type="GO" id="GO:0030951">
    <property type="term" value="P:establishment or maintenance of microtubule cytoskeleton polarity"/>
    <property type="evidence" value="ECO:0007669"/>
    <property type="project" value="InterPro"/>
</dbReference>
<name>A0AAV1IIG3_9CHLO</name>
<evidence type="ECO:0000313" key="10">
    <source>
        <dbReference type="EMBL" id="CAK0786220.1"/>
    </source>
</evidence>
<dbReference type="EMBL" id="CAUYUE010000014">
    <property type="protein sequence ID" value="CAK0786220.1"/>
    <property type="molecule type" value="Genomic_DNA"/>
</dbReference>
<dbReference type="Pfam" id="PF21041">
    <property type="entry name" value="XMAP215_CLASP_TOG"/>
    <property type="match status" value="4"/>
</dbReference>
<evidence type="ECO:0000259" key="9">
    <source>
        <dbReference type="SMART" id="SM01349"/>
    </source>
</evidence>
<dbReference type="InterPro" id="IPR021133">
    <property type="entry name" value="HEAT_type_2"/>
</dbReference>
<dbReference type="Proteomes" id="UP001314263">
    <property type="component" value="Unassembled WGS sequence"/>
</dbReference>
<feature type="compositionally biased region" description="Low complexity" evidence="8">
    <location>
        <begin position="1416"/>
        <end position="1429"/>
    </location>
</feature>
<evidence type="ECO:0000256" key="2">
    <source>
        <dbReference type="ARBA" id="ARBA00022490"/>
    </source>
</evidence>
<dbReference type="GO" id="GO:0046785">
    <property type="term" value="P:microtubule polymerization"/>
    <property type="evidence" value="ECO:0007669"/>
    <property type="project" value="InterPro"/>
</dbReference>
<feature type="region of interest" description="Disordered" evidence="8">
    <location>
        <begin position="2069"/>
        <end position="2101"/>
    </location>
</feature>
<feature type="repeat" description="HEAT" evidence="6">
    <location>
        <begin position="1355"/>
        <end position="1390"/>
    </location>
</feature>
<reference evidence="10 11" key="1">
    <citation type="submission" date="2023-10" db="EMBL/GenBank/DDBJ databases">
        <authorList>
            <person name="Maclean D."/>
            <person name="Macfadyen A."/>
        </authorList>
    </citation>
    <scope>NUCLEOTIDE SEQUENCE [LARGE SCALE GENOMIC DNA]</scope>
</reference>
<keyword evidence="3" id="KW-0677">Repeat</keyword>
<feature type="domain" description="TOG" evidence="9">
    <location>
        <begin position="585"/>
        <end position="819"/>
    </location>
</feature>
<feature type="domain" description="TOG" evidence="9">
    <location>
        <begin position="1"/>
        <end position="234"/>
    </location>
</feature>
<evidence type="ECO:0000256" key="3">
    <source>
        <dbReference type="ARBA" id="ARBA00022737"/>
    </source>
</evidence>
<dbReference type="InterPro" id="IPR034085">
    <property type="entry name" value="TOG"/>
</dbReference>
<proteinExistence type="inferred from homology"/>